<feature type="region of interest" description="Disordered" evidence="1">
    <location>
        <begin position="23"/>
        <end position="45"/>
    </location>
</feature>
<evidence type="ECO:0000256" key="1">
    <source>
        <dbReference type="SAM" id="MobiDB-lite"/>
    </source>
</evidence>
<gene>
    <name evidence="2" type="primary">GMPPB</name>
    <name evidence="2" type="ORF">g.64658</name>
</gene>
<feature type="region of interest" description="Disordered" evidence="1">
    <location>
        <begin position="70"/>
        <end position="143"/>
    </location>
</feature>
<protein>
    <submittedName>
        <fullName evidence="2">Mannose-1-phosphate guanyltransferase beta</fullName>
    </submittedName>
</protein>
<proteinExistence type="predicted"/>
<keyword evidence="2" id="KW-0808">Transferase</keyword>
<evidence type="ECO:0000313" key="2">
    <source>
        <dbReference type="EMBL" id="JAT56391.1"/>
    </source>
</evidence>
<feature type="compositionally biased region" description="Polar residues" evidence="1">
    <location>
        <begin position="101"/>
        <end position="115"/>
    </location>
</feature>
<accession>A0A1D1YP28</accession>
<dbReference type="AlphaFoldDB" id="A0A1D1YP28"/>
<name>A0A1D1YP28_9ARAE</name>
<dbReference type="GO" id="GO:0016740">
    <property type="term" value="F:transferase activity"/>
    <property type="evidence" value="ECO:0007669"/>
    <property type="project" value="UniProtKB-KW"/>
</dbReference>
<reference evidence="2" key="1">
    <citation type="submission" date="2015-07" db="EMBL/GenBank/DDBJ databases">
        <title>Transcriptome Assembly of Anthurium amnicola.</title>
        <authorList>
            <person name="Suzuki J."/>
        </authorList>
    </citation>
    <scope>NUCLEOTIDE SEQUENCE</scope>
</reference>
<dbReference type="EMBL" id="GDJX01011545">
    <property type="protein sequence ID" value="JAT56391.1"/>
    <property type="molecule type" value="Transcribed_RNA"/>
</dbReference>
<sequence length="308" mass="33154">MATALASLRRGLRSDAALRSHQIAPLWPPPNPTAAGSSYSGCAPRSCLPSHASSRTISSLAVEHGCSDAPGFDPEATAPDSAGEGGGSRKRGGLSTLRSLFTQTPVSSTPKSTTGEAFAEPRSRMRPMRSAGSGPSGGGYHGGEVSPEMAMLIGRLREDGYLRNACFSQELDSRRVVSNGYARGALVAAAQRFGEDHQEIAKWLSGNSLKKVALSGCPCTERRTVFAAKRLRSFFWIQEDIVCRGCMMKKSCKFVNKNVNREDKLILSGVMRVLIAYAWDYASRDFQLQKELTNSVSKSLKEVISLSA</sequence>
<organism evidence="2">
    <name type="scientific">Anthurium amnicola</name>
    <dbReference type="NCBI Taxonomy" id="1678845"/>
    <lineage>
        <taxon>Eukaryota</taxon>
        <taxon>Viridiplantae</taxon>
        <taxon>Streptophyta</taxon>
        <taxon>Embryophyta</taxon>
        <taxon>Tracheophyta</taxon>
        <taxon>Spermatophyta</taxon>
        <taxon>Magnoliopsida</taxon>
        <taxon>Liliopsida</taxon>
        <taxon>Araceae</taxon>
        <taxon>Pothoideae</taxon>
        <taxon>Potheae</taxon>
        <taxon>Anthurium</taxon>
    </lineage>
</organism>